<dbReference type="InterPro" id="IPR028082">
    <property type="entry name" value="Peripla_BP_I"/>
</dbReference>
<organism evidence="5 6">
    <name type="scientific">Blastopirellula marina</name>
    <dbReference type="NCBI Taxonomy" id="124"/>
    <lineage>
        <taxon>Bacteria</taxon>
        <taxon>Pseudomonadati</taxon>
        <taxon>Planctomycetota</taxon>
        <taxon>Planctomycetia</taxon>
        <taxon>Pirellulales</taxon>
        <taxon>Pirellulaceae</taxon>
        <taxon>Blastopirellula</taxon>
    </lineage>
</organism>
<dbReference type="AlphaFoldDB" id="A0A2S8G2G0"/>
<dbReference type="Pfam" id="PF13377">
    <property type="entry name" value="Peripla_BP_3"/>
    <property type="match status" value="1"/>
</dbReference>
<dbReference type="Pfam" id="PF22177">
    <property type="entry name" value="PBP1_XylR"/>
    <property type="match status" value="1"/>
</dbReference>
<dbReference type="RefSeq" id="WP_105353923.1">
    <property type="nucleotide sequence ID" value="NZ_PUIB01000011.1"/>
</dbReference>
<dbReference type="Pfam" id="PF12833">
    <property type="entry name" value="HTH_18"/>
    <property type="match status" value="1"/>
</dbReference>
<dbReference type="SUPFAM" id="SSF46689">
    <property type="entry name" value="Homeodomain-like"/>
    <property type="match status" value="1"/>
</dbReference>
<gene>
    <name evidence="5" type="ORF">C5Y98_10570</name>
</gene>
<dbReference type="OrthoDB" id="9784962at2"/>
<feature type="domain" description="HTH araC/xylS-type" evidence="4">
    <location>
        <begin position="289"/>
        <end position="386"/>
    </location>
</feature>
<dbReference type="GO" id="GO:0000976">
    <property type="term" value="F:transcription cis-regulatory region binding"/>
    <property type="evidence" value="ECO:0007669"/>
    <property type="project" value="TreeGrafter"/>
</dbReference>
<sequence>MHKVKEASDVPHVALLIETSKAFGRDIIKGVGRFSRIHGPWSIFIDEFGPGSKLPGWLKDWQGDGIIVRARNQKMAESVAAIGVPVIETLQAWPSLGIGGVFTDDEAIGRVAAEHLMARGLKYYGFVGVDGAHWSRTRQDGFARTLVEAGHEVAIYSATSRRRHRENWEGGQEDLANWLAELPKPLGLMAAHDMRALCVFDACRRRALSTPEEIAIVGVDNDDVICTMADTPLTSISHNSEQIGYEAAALLSKVMRGTAAARQTSLIAPRGLSARRSTDVIAAADPIIAKSLKFIRDRKGNTSVQQVANQFGLSRRSLERKFAEGIGTTPHEQITSEKLQHAKLLLQETSYSLEEIAEQMQLSSASYFSSFFKELTGKNPGAFRKEMRELRVTEEFYPSGKERLSRPIEPSA</sequence>
<dbReference type="InterPro" id="IPR046335">
    <property type="entry name" value="LacI/GalR-like_sensor"/>
</dbReference>
<protein>
    <submittedName>
        <fullName evidence="5">XylR family transcriptional regulator</fullName>
    </submittedName>
</protein>
<accession>A0A2S8G2G0</accession>
<dbReference type="PANTHER" id="PTHR30146:SF24">
    <property type="entry name" value="XYLOSE OPERON REGULATORY PROTEIN"/>
    <property type="match status" value="1"/>
</dbReference>
<dbReference type="SUPFAM" id="SSF53822">
    <property type="entry name" value="Periplasmic binding protein-like I"/>
    <property type="match status" value="1"/>
</dbReference>
<dbReference type="SMART" id="SM00342">
    <property type="entry name" value="HTH_ARAC"/>
    <property type="match status" value="1"/>
</dbReference>
<dbReference type="GO" id="GO:0003700">
    <property type="term" value="F:DNA-binding transcription factor activity"/>
    <property type="evidence" value="ECO:0007669"/>
    <property type="project" value="InterPro"/>
</dbReference>
<evidence type="ECO:0000256" key="1">
    <source>
        <dbReference type="ARBA" id="ARBA00023015"/>
    </source>
</evidence>
<evidence type="ECO:0000259" key="4">
    <source>
        <dbReference type="PROSITE" id="PS01124"/>
    </source>
</evidence>
<comment type="caution">
    <text evidence="5">The sequence shown here is derived from an EMBL/GenBank/DDBJ whole genome shotgun (WGS) entry which is preliminary data.</text>
</comment>
<dbReference type="Gene3D" id="1.10.10.60">
    <property type="entry name" value="Homeodomain-like"/>
    <property type="match status" value="1"/>
</dbReference>
<dbReference type="PROSITE" id="PS00041">
    <property type="entry name" value="HTH_ARAC_FAMILY_1"/>
    <property type="match status" value="1"/>
</dbReference>
<dbReference type="PROSITE" id="PS01124">
    <property type="entry name" value="HTH_ARAC_FAMILY_2"/>
    <property type="match status" value="1"/>
</dbReference>
<dbReference type="InterPro" id="IPR009057">
    <property type="entry name" value="Homeodomain-like_sf"/>
</dbReference>
<proteinExistence type="predicted"/>
<dbReference type="EMBL" id="PUIB01000011">
    <property type="protein sequence ID" value="PQO38490.1"/>
    <property type="molecule type" value="Genomic_DNA"/>
</dbReference>
<dbReference type="InterPro" id="IPR018060">
    <property type="entry name" value="HTH_AraC"/>
</dbReference>
<keyword evidence="3" id="KW-0804">Transcription</keyword>
<reference evidence="5 6" key="1">
    <citation type="submission" date="2018-02" db="EMBL/GenBank/DDBJ databases">
        <title>Comparative genomes isolates from brazilian mangrove.</title>
        <authorList>
            <person name="Araujo J.E."/>
            <person name="Taketani R.G."/>
            <person name="Silva M.C.P."/>
            <person name="Loureco M.V."/>
            <person name="Andreote F.D."/>
        </authorList>
    </citation>
    <scope>NUCLEOTIDE SEQUENCE [LARGE SCALE GENOMIC DNA]</scope>
    <source>
        <strain evidence="5 6">NAP PRIS-MGV</strain>
    </source>
</reference>
<evidence type="ECO:0000256" key="2">
    <source>
        <dbReference type="ARBA" id="ARBA00023125"/>
    </source>
</evidence>
<dbReference type="InterPro" id="IPR018062">
    <property type="entry name" value="HTH_AraC-typ_CS"/>
</dbReference>
<keyword evidence="2" id="KW-0238">DNA-binding</keyword>
<dbReference type="PANTHER" id="PTHR30146">
    <property type="entry name" value="LACI-RELATED TRANSCRIPTIONAL REPRESSOR"/>
    <property type="match status" value="1"/>
</dbReference>
<name>A0A2S8G2G0_9BACT</name>
<dbReference type="Gene3D" id="3.40.50.2300">
    <property type="match status" value="2"/>
</dbReference>
<dbReference type="CDD" id="cd01543">
    <property type="entry name" value="PBP1_XylR"/>
    <property type="match status" value="1"/>
</dbReference>
<keyword evidence="1" id="KW-0805">Transcription regulation</keyword>
<evidence type="ECO:0000313" key="5">
    <source>
        <dbReference type="EMBL" id="PQO38490.1"/>
    </source>
</evidence>
<dbReference type="Proteomes" id="UP000239388">
    <property type="component" value="Unassembled WGS sequence"/>
</dbReference>
<dbReference type="InterPro" id="IPR054031">
    <property type="entry name" value="XylR_PBP1"/>
</dbReference>
<evidence type="ECO:0000313" key="6">
    <source>
        <dbReference type="Proteomes" id="UP000239388"/>
    </source>
</evidence>
<evidence type="ECO:0000256" key="3">
    <source>
        <dbReference type="ARBA" id="ARBA00023163"/>
    </source>
</evidence>